<feature type="transmembrane region" description="Helical" evidence="2">
    <location>
        <begin position="269"/>
        <end position="288"/>
    </location>
</feature>
<dbReference type="GO" id="GO:0016020">
    <property type="term" value="C:membrane"/>
    <property type="evidence" value="ECO:0007669"/>
    <property type="project" value="InterPro"/>
</dbReference>
<dbReference type="Proteomes" id="UP000015503">
    <property type="component" value="Chromosome"/>
</dbReference>
<dbReference type="HOGENOM" id="CLU_058004_0_0_6"/>
<keyword evidence="2" id="KW-1133">Transmembrane helix</keyword>
<dbReference type="Pfam" id="PF00892">
    <property type="entry name" value="EamA"/>
    <property type="match status" value="1"/>
</dbReference>
<accession>S6ASX3</accession>
<dbReference type="EMBL" id="AP013068">
    <property type="protein sequence ID" value="BAN49178.1"/>
    <property type="molecule type" value="Genomic_DNA"/>
</dbReference>
<name>S6ASX3_METRE</name>
<dbReference type="KEGG" id="pre:PCA10_34460"/>
<feature type="transmembrane region" description="Helical" evidence="2">
    <location>
        <begin position="129"/>
        <end position="147"/>
    </location>
</feature>
<dbReference type="InterPro" id="IPR037185">
    <property type="entry name" value="EmrE-like"/>
</dbReference>
<evidence type="ECO:0000256" key="2">
    <source>
        <dbReference type="SAM" id="Phobius"/>
    </source>
</evidence>
<dbReference type="SUPFAM" id="SSF103481">
    <property type="entry name" value="Multidrug resistance efflux transporter EmrE"/>
    <property type="match status" value="1"/>
</dbReference>
<keyword evidence="5" id="KW-1185">Reference proteome</keyword>
<proteinExistence type="predicted"/>
<dbReference type="OrthoDB" id="7216522at2"/>
<dbReference type="PATRIC" id="fig|1245471.3.peg.3486"/>
<dbReference type="eggNOG" id="COG0697">
    <property type="taxonomic scope" value="Bacteria"/>
</dbReference>
<feature type="transmembrane region" description="Helical" evidence="2">
    <location>
        <begin position="12"/>
        <end position="33"/>
    </location>
</feature>
<reference evidence="4 5" key="1">
    <citation type="journal article" date="2013" name="Genome Announc.">
        <title>Complete Genome Sequence of the Carbazole Degrader Pseudomonas resinovorans Strain CA10 (NBRC 106553).</title>
        <authorList>
            <person name="Shintani M."/>
            <person name="Hosoyama A."/>
            <person name="Ohji S."/>
            <person name="Tsuchikane K."/>
            <person name="Takarada H."/>
            <person name="Yamazoe A."/>
            <person name="Fujita N."/>
            <person name="Nojiri H."/>
        </authorList>
    </citation>
    <scope>NUCLEOTIDE SEQUENCE [LARGE SCALE GENOMIC DNA]</scope>
    <source>
        <strain evidence="4 5">NBRC 106553</strain>
    </source>
</reference>
<organism evidence="4 5">
    <name type="scientific">Metapseudomonas resinovorans NBRC 106553</name>
    <dbReference type="NCBI Taxonomy" id="1245471"/>
    <lineage>
        <taxon>Bacteria</taxon>
        <taxon>Pseudomonadati</taxon>
        <taxon>Pseudomonadota</taxon>
        <taxon>Gammaproteobacteria</taxon>
        <taxon>Pseudomonadales</taxon>
        <taxon>Pseudomonadaceae</taxon>
        <taxon>Metapseudomonas</taxon>
    </lineage>
</organism>
<sequence length="342" mass="35626">MSDSPAKQLSTVGIAAAMFAALTWSMNFVSPLLIGDYSIFDLAACRFIISGVIGAVILVVHRRSWRSLTPKDWLVAAGLGFIGYVGYFLAVVLAATYAGPVIAPAFLGLVPVALAISGNIHGGISWRRLLVPFALAALGLLLVNGQGIAQSEGAPPLHLVFGISASLAAVALWIWFGLANQRALKKRAGMNAWVWTAMMMIGGGFQTLVLIPVGAGLELFNAPMLGYGVGALGHLYLPAFLLAAVASIGGAWAWTIASQRLPITLASQLISMEVVFATCLGLLFHLRWPTPLEALGIALIVVGVVKAIGAFHGNQGRAGGDGVGVKPPTQKRRQAVAGCDPA</sequence>
<gene>
    <name evidence="4" type="ORF">PCA10_34460</name>
</gene>
<keyword evidence="2" id="KW-0812">Transmembrane</keyword>
<feature type="transmembrane region" description="Helical" evidence="2">
    <location>
        <begin position="101"/>
        <end position="122"/>
    </location>
</feature>
<feature type="transmembrane region" description="Helical" evidence="2">
    <location>
        <begin position="39"/>
        <end position="61"/>
    </location>
</feature>
<feature type="transmembrane region" description="Helical" evidence="2">
    <location>
        <begin position="159"/>
        <end position="180"/>
    </location>
</feature>
<feature type="transmembrane region" description="Helical" evidence="2">
    <location>
        <begin position="73"/>
        <end position="95"/>
    </location>
</feature>
<protein>
    <recommendedName>
        <fullName evidence="3">EamA domain-containing protein</fullName>
    </recommendedName>
</protein>
<dbReference type="AlphaFoldDB" id="S6ASX3"/>
<feature type="region of interest" description="Disordered" evidence="1">
    <location>
        <begin position="319"/>
        <end position="342"/>
    </location>
</feature>
<feature type="transmembrane region" description="Helical" evidence="2">
    <location>
        <begin position="235"/>
        <end position="257"/>
    </location>
</feature>
<evidence type="ECO:0000256" key="1">
    <source>
        <dbReference type="SAM" id="MobiDB-lite"/>
    </source>
</evidence>
<evidence type="ECO:0000313" key="4">
    <source>
        <dbReference type="EMBL" id="BAN49178.1"/>
    </source>
</evidence>
<evidence type="ECO:0000259" key="3">
    <source>
        <dbReference type="Pfam" id="PF00892"/>
    </source>
</evidence>
<keyword evidence="2" id="KW-0472">Membrane</keyword>
<evidence type="ECO:0000313" key="5">
    <source>
        <dbReference type="Proteomes" id="UP000015503"/>
    </source>
</evidence>
<dbReference type="InterPro" id="IPR000620">
    <property type="entry name" value="EamA_dom"/>
</dbReference>
<dbReference type="STRING" id="1245471.PCA10_34460"/>
<feature type="domain" description="EamA" evidence="3">
    <location>
        <begin position="12"/>
        <end position="143"/>
    </location>
</feature>
<feature type="transmembrane region" description="Helical" evidence="2">
    <location>
        <begin position="192"/>
        <end position="215"/>
    </location>
</feature>
<dbReference type="RefSeq" id="WP_016493323.1">
    <property type="nucleotide sequence ID" value="NC_021499.1"/>
</dbReference>
<feature type="transmembrane region" description="Helical" evidence="2">
    <location>
        <begin position="294"/>
        <end position="311"/>
    </location>
</feature>